<sequence length="68" mass="7339">MLSVIIKTFLVLVLFLFFVCAIVISVAVGVEFGMEAFFKKGKNDVGTLSDEERAGTCGSSETEGNDEE</sequence>
<protein>
    <submittedName>
        <fullName evidence="2">Uncharacterized protein</fullName>
    </submittedName>
</protein>
<feature type="region of interest" description="Disordered" evidence="1">
    <location>
        <begin position="45"/>
        <end position="68"/>
    </location>
</feature>
<evidence type="ECO:0000256" key="1">
    <source>
        <dbReference type="SAM" id="MobiDB-lite"/>
    </source>
</evidence>
<organism evidence="2 3">
    <name type="scientific">Treponema bryantii</name>
    <dbReference type="NCBI Taxonomy" id="163"/>
    <lineage>
        <taxon>Bacteria</taxon>
        <taxon>Pseudomonadati</taxon>
        <taxon>Spirochaetota</taxon>
        <taxon>Spirochaetia</taxon>
        <taxon>Spirochaetales</taxon>
        <taxon>Treponemataceae</taxon>
        <taxon>Treponema</taxon>
    </lineage>
</organism>
<gene>
    <name evidence="2" type="ORF">SAMN04487977_101521</name>
</gene>
<accession>A0A1H9AZ20</accession>
<evidence type="ECO:0000313" key="2">
    <source>
        <dbReference type="EMBL" id="SEP81984.1"/>
    </source>
</evidence>
<proteinExistence type="predicted"/>
<evidence type="ECO:0000313" key="3">
    <source>
        <dbReference type="Proteomes" id="UP000182360"/>
    </source>
</evidence>
<reference evidence="2 3" key="1">
    <citation type="submission" date="2016-10" db="EMBL/GenBank/DDBJ databases">
        <authorList>
            <person name="de Groot N.N."/>
        </authorList>
    </citation>
    <scope>NUCLEOTIDE SEQUENCE [LARGE SCALE GENOMIC DNA]</scope>
    <source>
        <strain evidence="2 3">B25</strain>
    </source>
</reference>
<keyword evidence="3" id="KW-1185">Reference proteome</keyword>
<dbReference type="RefSeq" id="WP_074640613.1">
    <property type="nucleotide sequence ID" value="NZ_FOFU01000001.1"/>
</dbReference>
<dbReference type="Proteomes" id="UP000182360">
    <property type="component" value="Unassembled WGS sequence"/>
</dbReference>
<dbReference type="EMBL" id="FOFU01000001">
    <property type="protein sequence ID" value="SEP81984.1"/>
    <property type="molecule type" value="Genomic_DNA"/>
</dbReference>
<dbReference type="AlphaFoldDB" id="A0A1H9AZ20"/>
<name>A0A1H9AZ20_9SPIR</name>